<keyword evidence="2" id="KW-1185">Reference proteome</keyword>
<reference evidence="1 2" key="1">
    <citation type="submission" date="2020-07" db="EMBL/GenBank/DDBJ databases">
        <authorList>
            <person name="Feng X."/>
        </authorList>
    </citation>
    <scope>NUCLEOTIDE SEQUENCE [LARGE SCALE GENOMIC DNA]</scope>
    <source>
        <strain evidence="1 2">JCM31066</strain>
    </source>
</reference>
<protein>
    <recommendedName>
        <fullName evidence="3">MarR family transcriptional regulator</fullName>
    </recommendedName>
</protein>
<proteinExistence type="predicted"/>
<sequence>MHRILTWDGALQDMSVLLAVIDYIRPDKNAVPSIEYVAYVSGLSIKETSESLKRLSQNGLITIEEVNDRLKIDTTPLLRAIELAAEAYDTKPTDTCEEKAWQ</sequence>
<evidence type="ECO:0000313" key="1">
    <source>
        <dbReference type="EMBL" id="MBC2596103.1"/>
    </source>
</evidence>
<dbReference type="Proteomes" id="UP000546464">
    <property type="component" value="Unassembled WGS sequence"/>
</dbReference>
<evidence type="ECO:0008006" key="3">
    <source>
        <dbReference type="Google" id="ProtNLM"/>
    </source>
</evidence>
<dbReference type="RefSeq" id="WP_185677019.1">
    <property type="nucleotide sequence ID" value="NZ_JACHVB010000060.1"/>
</dbReference>
<dbReference type="InterPro" id="IPR036388">
    <property type="entry name" value="WH-like_DNA-bd_sf"/>
</dbReference>
<comment type="caution">
    <text evidence="1">The sequence shown here is derived from an EMBL/GenBank/DDBJ whole genome shotgun (WGS) entry which is preliminary data.</text>
</comment>
<accession>A0A842HHV1</accession>
<evidence type="ECO:0000313" key="2">
    <source>
        <dbReference type="Proteomes" id="UP000546464"/>
    </source>
</evidence>
<dbReference type="EMBL" id="JACHVB010000060">
    <property type="protein sequence ID" value="MBC2596103.1"/>
    <property type="molecule type" value="Genomic_DNA"/>
</dbReference>
<name>A0A842HHV1_9BACT</name>
<organism evidence="1 2">
    <name type="scientific">Ruficoccus amylovorans</name>
    <dbReference type="NCBI Taxonomy" id="1804625"/>
    <lineage>
        <taxon>Bacteria</taxon>
        <taxon>Pseudomonadati</taxon>
        <taxon>Verrucomicrobiota</taxon>
        <taxon>Opitutia</taxon>
        <taxon>Puniceicoccales</taxon>
        <taxon>Cerasicoccaceae</taxon>
        <taxon>Ruficoccus</taxon>
    </lineage>
</organism>
<dbReference type="AlphaFoldDB" id="A0A842HHV1"/>
<gene>
    <name evidence="1" type="ORF">H5P28_17685</name>
</gene>
<dbReference type="Gene3D" id="1.10.10.10">
    <property type="entry name" value="Winged helix-like DNA-binding domain superfamily/Winged helix DNA-binding domain"/>
    <property type="match status" value="1"/>
</dbReference>